<organism evidence="2 3">
    <name type="scientific">Elaphomyces granulatus</name>
    <dbReference type="NCBI Taxonomy" id="519963"/>
    <lineage>
        <taxon>Eukaryota</taxon>
        <taxon>Fungi</taxon>
        <taxon>Dikarya</taxon>
        <taxon>Ascomycota</taxon>
        <taxon>Pezizomycotina</taxon>
        <taxon>Eurotiomycetes</taxon>
        <taxon>Eurotiomycetidae</taxon>
        <taxon>Eurotiales</taxon>
        <taxon>Elaphomycetaceae</taxon>
        <taxon>Elaphomyces</taxon>
    </lineage>
</organism>
<proteinExistence type="predicted"/>
<evidence type="ECO:0000256" key="1">
    <source>
        <dbReference type="SAM" id="MobiDB-lite"/>
    </source>
</evidence>
<feature type="compositionally biased region" description="Basic and acidic residues" evidence="1">
    <location>
        <begin position="18"/>
        <end position="29"/>
    </location>
</feature>
<dbReference type="AlphaFoldDB" id="A0A232LWV6"/>
<feature type="compositionally biased region" description="Polar residues" evidence="1">
    <location>
        <begin position="1"/>
        <end position="14"/>
    </location>
</feature>
<comment type="caution">
    <text evidence="2">The sequence shown here is derived from an EMBL/GenBank/DDBJ whole genome shotgun (WGS) entry which is preliminary data.</text>
</comment>
<accession>A0A232LWV6</accession>
<keyword evidence="3" id="KW-1185">Reference proteome</keyword>
<gene>
    <name evidence="2" type="ORF">Egran_03727</name>
</gene>
<evidence type="ECO:0000313" key="3">
    <source>
        <dbReference type="Proteomes" id="UP000243515"/>
    </source>
</evidence>
<protein>
    <submittedName>
        <fullName evidence="2">Uncharacterized protein</fullName>
    </submittedName>
</protein>
<feature type="region of interest" description="Disordered" evidence="1">
    <location>
        <begin position="1"/>
        <end position="29"/>
    </location>
</feature>
<evidence type="ECO:0000313" key="2">
    <source>
        <dbReference type="EMBL" id="OXV08508.1"/>
    </source>
</evidence>
<dbReference type="EMBL" id="NPHW01004062">
    <property type="protein sequence ID" value="OXV08508.1"/>
    <property type="molecule type" value="Genomic_DNA"/>
</dbReference>
<name>A0A232LWV6_9EURO</name>
<reference evidence="2 3" key="1">
    <citation type="journal article" date="2015" name="Environ. Microbiol.">
        <title>Metagenome sequence of Elaphomyces granulatus from sporocarp tissue reveals Ascomycota ectomycorrhizal fingerprints of genome expansion and a Proteobacteria-rich microbiome.</title>
        <authorList>
            <person name="Quandt C.A."/>
            <person name="Kohler A."/>
            <person name="Hesse C.N."/>
            <person name="Sharpton T.J."/>
            <person name="Martin F."/>
            <person name="Spatafora J.W."/>
        </authorList>
    </citation>
    <scope>NUCLEOTIDE SEQUENCE [LARGE SCALE GENOMIC DNA]</scope>
    <source>
        <strain evidence="2 3">OSC145934</strain>
    </source>
</reference>
<dbReference type="Proteomes" id="UP000243515">
    <property type="component" value="Unassembled WGS sequence"/>
</dbReference>
<sequence>MSSGIRKQVSTNRTPGIPKERTVDRKHVEFSPGNGQRWAIQKICMIRTAVHRGRFSLALPVGISNFGFGRECKYISISLIFMYDSYIIYVCNKLISLREATPN</sequence>